<dbReference type="Gramene" id="Kaladp0088s0017.1.v1.1">
    <property type="protein sequence ID" value="Kaladp0088s0017.1.v1.1.CDS.1"/>
    <property type="gene ID" value="Kaladp0088s0017.v1.1"/>
</dbReference>
<protein>
    <recommendedName>
        <fullName evidence="2">PB1 domain-containing protein</fullName>
    </recommendedName>
</protein>
<dbReference type="EnsemblPlants" id="Kaladp0088s0017.1.v1.1">
    <property type="protein sequence ID" value="Kaladp0088s0017.1.v1.1.CDS.1"/>
    <property type="gene ID" value="Kaladp0088s0017.v1.1"/>
</dbReference>
<dbReference type="OMA" id="ISDCEVC"/>
<feature type="region of interest" description="Disordered" evidence="1">
    <location>
        <begin position="1"/>
        <end position="26"/>
    </location>
</feature>
<accession>A0A7N1A5B0</accession>
<dbReference type="PANTHER" id="PTHR31066">
    <property type="entry name" value="OS05G0427100 PROTEIN-RELATED"/>
    <property type="match status" value="1"/>
</dbReference>
<evidence type="ECO:0000313" key="4">
    <source>
        <dbReference type="Proteomes" id="UP000594263"/>
    </source>
</evidence>
<keyword evidence="4" id="KW-1185">Reference proteome</keyword>
<dbReference type="Gene3D" id="3.10.20.90">
    <property type="entry name" value="Phosphatidylinositol 3-kinase Catalytic Subunit, Chain A, domain 1"/>
    <property type="match status" value="1"/>
</dbReference>
<name>A0A7N1A5B0_KALFE</name>
<dbReference type="CDD" id="cd06410">
    <property type="entry name" value="PB1_UP2"/>
    <property type="match status" value="1"/>
</dbReference>
<feature type="compositionally biased region" description="Low complexity" evidence="1">
    <location>
        <begin position="1"/>
        <end position="17"/>
    </location>
</feature>
<evidence type="ECO:0000259" key="2">
    <source>
        <dbReference type="SMART" id="SM00666"/>
    </source>
</evidence>
<dbReference type="SUPFAM" id="SSF54277">
    <property type="entry name" value="CAD &amp; PB1 domains"/>
    <property type="match status" value="1"/>
</dbReference>
<dbReference type="AlphaFoldDB" id="A0A7N1A5B0"/>
<dbReference type="Proteomes" id="UP000594263">
    <property type="component" value="Unplaced"/>
</dbReference>
<dbReference type="Pfam" id="PF00564">
    <property type="entry name" value="PB1"/>
    <property type="match status" value="1"/>
</dbReference>
<dbReference type="InterPro" id="IPR053198">
    <property type="entry name" value="Gynoecium_Dev_Regulator"/>
</dbReference>
<dbReference type="FunFam" id="3.10.20.90:FF:000058">
    <property type="entry name" value="Octicosapeptide/phox/Bem1p domain kinase superfamily protein"/>
    <property type="match status" value="1"/>
</dbReference>
<dbReference type="InterPro" id="IPR000270">
    <property type="entry name" value="PB1_dom"/>
</dbReference>
<dbReference type="PANTHER" id="PTHR31066:SF85">
    <property type="entry name" value="OS02G0809100 PROTEIN"/>
    <property type="match status" value="1"/>
</dbReference>
<evidence type="ECO:0000313" key="3">
    <source>
        <dbReference type="EnsemblPlants" id="Kaladp0088s0017.1.v1.1.CDS.1"/>
    </source>
</evidence>
<sequence>MENYSYSSYPDSQNSSPRSRDIDCENQSWDEPVSNYKVKFMCSYGGKIQPRPHDNQLSYIGGETKILSVDRNVKFAVFIGKLSSLCDSEVCFKYQLPGEDLDALISVTNDEDLEHMMLEYDRLYRASAKPARLRLFLFMVNTQTSRASFDSGSPKSDQQWFVEALNSAPTIPVESSVPVVVGTGANPDFLFGLDKGAQPVVMSKLPDAVTPPAVVTVPAVAVVPAESQVRVGEQVVVGDPVLSQAEIQRQINELQRMQISGQEQVVYQQKSDGSDGLRAYVGGGDYYATQRVAENVVQAPQGVPMQMPVYWQDQSQMTAGGYQVTSGGTVPEQQVYIIPTSGGMYQASANYNKQMAGQVGHAQAQAFYGTQRMVPDGYREQQVYSGVPSLGAQTIQQPTIGVYSEGMGGRQPTEGGYAVAYDGTGRQVYYTAAGGGGQPTYQVVSAAAAAPVAQVGTMNQEGKMAVPKPN</sequence>
<proteinExistence type="predicted"/>
<reference evidence="3" key="1">
    <citation type="submission" date="2021-01" db="UniProtKB">
        <authorList>
            <consortium name="EnsemblPlants"/>
        </authorList>
    </citation>
    <scope>IDENTIFICATION</scope>
</reference>
<dbReference type="SMART" id="SM00666">
    <property type="entry name" value="PB1"/>
    <property type="match status" value="1"/>
</dbReference>
<evidence type="ECO:0000256" key="1">
    <source>
        <dbReference type="SAM" id="MobiDB-lite"/>
    </source>
</evidence>
<organism evidence="3 4">
    <name type="scientific">Kalanchoe fedtschenkoi</name>
    <name type="common">Lavender scallops</name>
    <name type="synonym">South American air plant</name>
    <dbReference type="NCBI Taxonomy" id="63787"/>
    <lineage>
        <taxon>Eukaryota</taxon>
        <taxon>Viridiplantae</taxon>
        <taxon>Streptophyta</taxon>
        <taxon>Embryophyta</taxon>
        <taxon>Tracheophyta</taxon>
        <taxon>Spermatophyta</taxon>
        <taxon>Magnoliopsida</taxon>
        <taxon>eudicotyledons</taxon>
        <taxon>Gunneridae</taxon>
        <taxon>Pentapetalae</taxon>
        <taxon>Saxifragales</taxon>
        <taxon>Crassulaceae</taxon>
        <taxon>Kalanchoe</taxon>
    </lineage>
</organism>
<feature type="domain" description="PB1" evidence="2">
    <location>
        <begin position="52"/>
        <end position="140"/>
    </location>
</feature>